<dbReference type="AlphaFoldDB" id="A0A4P2R4Q4"/>
<evidence type="ECO:0000313" key="4">
    <source>
        <dbReference type="Proteomes" id="UP000295497"/>
    </source>
</evidence>
<dbReference type="SUPFAM" id="SSF103647">
    <property type="entry name" value="TSP type-3 repeat"/>
    <property type="match status" value="1"/>
</dbReference>
<evidence type="ECO:0000256" key="2">
    <source>
        <dbReference type="SAM" id="MobiDB-lite"/>
    </source>
</evidence>
<dbReference type="GO" id="GO:0007155">
    <property type="term" value="P:cell adhesion"/>
    <property type="evidence" value="ECO:0007669"/>
    <property type="project" value="InterPro"/>
</dbReference>
<feature type="compositionally biased region" description="Acidic residues" evidence="2">
    <location>
        <begin position="314"/>
        <end position="328"/>
    </location>
</feature>
<dbReference type="GO" id="GO:0005509">
    <property type="term" value="F:calcium ion binding"/>
    <property type="evidence" value="ECO:0007669"/>
    <property type="project" value="InterPro"/>
</dbReference>
<feature type="compositionally biased region" description="Basic and acidic residues" evidence="2">
    <location>
        <begin position="360"/>
        <end position="375"/>
    </location>
</feature>
<dbReference type="EMBL" id="CP012672">
    <property type="protein sequence ID" value="AUX36983.1"/>
    <property type="molecule type" value="Genomic_DNA"/>
</dbReference>
<dbReference type="InterPro" id="IPR028974">
    <property type="entry name" value="TSP_type-3_rpt"/>
</dbReference>
<keyword evidence="1" id="KW-0732">Signal</keyword>
<dbReference type="InterPro" id="IPR003367">
    <property type="entry name" value="Thrombospondin_3-like_rpt"/>
</dbReference>
<dbReference type="Gene3D" id="4.10.1080.10">
    <property type="entry name" value="TSP type-3 repeat"/>
    <property type="match status" value="1"/>
</dbReference>
<reference evidence="3 4" key="1">
    <citation type="submission" date="2015-09" db="EMBL/GenBank/DDBJ databases">
        <title>Sorangium comparison.</title>
        <authorList>
            <person name="Zaburannyi N."/>
            <person name="Bunk B."/>
            <person name="Overmann J."/>
            <person name="Mueller R."/>
        </authorList>
    </citation>
    <scope>NUCLEOTIDE SEQUENCE [LARGE SCALE GENOMIC DNA]</scope>
    <source>
        <strain evidence="3 4">So ce836</strain>
    </source>
</reference>
<protein>
    <submittedName>
        <fullName evidence="3">Uncharacterized protein</fullName>
    </submittedName>
</protein>
<gene>
    <name evidence="3" type="ORF">SOCE836_092020</name>
</gene>
<feature type="compositionally biased region" description="Low complexity" evidence="2">
    <location>
        <begin position="329"/>
        <end position="351"/>
    </location>
</feature>
<organism evidence="3 4">
    <name type="scientific">Sorangium cellulosum</name>
    <name type="common">Polyangium cellulosum</name>
    <dbReference type="NCBI Taxonomy" id="56"/>
    <lineage>
        <taxon>Bacteria</taxon>
        <taxon>Pseudomonadati</taxon>
        <taxon>Myxococcota</taxon>
        <taxon>Polyangia</taxon>
        <taxon>Polyangiales</taxon>
        <taxon>Polyangiaceae</taxon>
        <taxon>Sorangium</taxon>
    </lineage>
</organism>
<feature type="region of interest" description="Disordered" evidence="2">
    <location>
        <begin position="313"/>
        <end position="436"/>
    </location>
</feature>
<accession>A0A4P2R4Q4</accession>
<evidence type="ECO:0000313" key="3">
    <source>
        <dbReference type="EMBL" id="AUX36983.1"/>
    </source>
</evidence>
<name>A0A4P2R4Q4_SORCE</name>
<proteinExistence type="predicted"/>
<feature type="compositionally biased region" description="Polar residues" evidence="2">
    <location>
        <begin position="376"/>
        <end position="385"/>
    </location>
</feature>
<sequence>MALVGSILLLDAAQARAQELGDIGLNRFSPAPVGDPFHEVQSPAIGGHIVPRAAVLIDHADEPLVLERGAERGAVVTHQTFLHFSGSFSLWDRLLVSAVIPAVIDQGGERPTAYDVQLHSPPSAAMSDIRVGARVRLSGTEDGDFSQFALATDLYLPTGAAGMFVSDGGLCLAPHLLLGGRGEIFTWSIDLGGLFHDSESASALTYGGGAGLSLWGGRLFLSTELSATTTFHEMVTAAFKGREYKPQLSGEFVYVKAANRSIRQDIGHNVELLFGARVRLLEGVSAGLAAGPGLTSGIGTPASRIVAALSWELPQDDEERVPDADGDGVADASDACPYASGQQRSASAQSGCPEVDPDGDGVKEPDDACPDERGVQTKSWHSNGCPSVDDPDDDGIPDAADACPDRRGKPSKDRRANGCPDAAGDGAPTGVSPGPG</sequence>
<dbReference type="Proteomes" id="UP000295497">
    <property type="component" value="Chromosome"/>
</dbReference>
<feature type="compositionally biased region" description="Basic and acidic residues" evidence="2">
    <location>
        <begin position="403"/>
        <end position="416"/>
    </location>
</feature>
<evidence type="ECO:0000256" key="1">
    <source>
        <dbReference type="ARBA" id="ARBA00022729"/>
    </source>
</evidence>
<dbReference type="Pfam" id="PF02412">
    <property type="entry name" value="TSP_3"/>
    <property type="match status" value="1"/>
</dbReference>